<keyword evidence="1" id="KW-0812">Transmembrane</keyword>
<protein>
    <submittedName>
        <fullName evidence="2">Uncharacterized protein</fullName>
    </submittedName>
</protein>
<organism evidence="2 3">
    <name type="scientific">Tritrichomonas foetus</name>
    <dbReference type="NCBI Taxonomy" id="1144522"/>
    <lineage>
        <taxon>Eukaryota</taxon>
        <taxon>Metamonada</taxon>
        <taxon>Parabasalia</taxon>
        <taxon>Tritrichomonadida</taxon>
        <taxon>Tritrichomonadidae</taxon>
        <taxon>Tritrichomonas</taxon>
    </lineage>
</organism>
<evidence type="ECO:0000256" key="1">
    <source>
        <dbReference type="SAM" id="Phobius"/>
    </source>
</evidence>
<name>A0A1J4JVA1_9EUKA</name>
<comment type="caution">
    <text evidence="2">The sequence shown here is derived from an EMBL/GenBank/DDBJ whole genome shotgun (WGS) entry which is preliminary data.</text>
</comment>
<keyword evidence="3" id="KW-1185">Reference proteome</keyword>
<evidence type="ECO:0000313" key="3">
    <source>
        <dbReference type="Proteomes" id="UP000179807"/>
    </source>
</evidence>
<keyword evidence="1" id="KW-0472">Membrane</keyword>
<reference evidence="2" key="1">
    <citation type="submission" date="2016-10" db="EMBL/GenBank/DDBJ databases">
        <authorList>
            <person name="Benchimol M."/>
            <person name="Almeida L.G."/>
            <person name="Vasconcelos A.T."/>
            <person name="Perreira-Neves A."/>
            <person name="Rosa I.A."/>
            <person name="Tasca T."/>
            <person name="Bogo M.R."/>
            <person name="de Souza W."/>
        </authorList>
    </citation>
    <scope>NUCLEOTIDE SEQUENCE [LARGE SCALE GENOMIC DNA]</scope>
    <source>
        <strain evidence="2">K</strain>
    </source>
</reference>
<feature type="transmembrane region" description="Helical" evidence="1">
    <location>
        <begin position="77"/>
        <end position="99"/>
    </location>
</feature>
<dbReference type="AlphaFoldDB" id="A0A1J4JVA1"/>
<feature type="transmembrane region" description="Helical" evidence="1">
    <location>
        <begin position="50"/>
        <end position="71"/>
    </location>
</feature>
<proteinExistence type="predicted"/>
<dbReference type="EMBL" id="MLAK01000871">
    <property type="protein sequence ID" value="OHT02360.1"/>
    <property type="molecule type" value="Genomic_DNA"/>
</dbReference>
<sequence length="197" mass="21660">MVSCFKSRISRKNGSNLALSVGSNCSIDLRTDSVIGRLSMIDLSCSTSSFKLLSCSLVCFLIICNVLFKAFSIKSRSFFLLSALCAFLISCFMHLRVLLNWSNLEEMSSIFSFCMATCDGTISSSGNVVSSCISVKLLLDSFNIDFSPLKVWTFCVTSIIESDKRLTLFSKATKSGTRRLNAKETDSSSSAFSFCFN</sequence>
<gene>
    <name evidence="2" type="ORF">TRFO_07225</name>
</gene>
<evidence type="ECO:0000313" key="2">
    <source>
        <dbReference type="EMBL" id="OHT02360.1"/>
    </source>
</evidence>
<keyword evidence="1" id="KW-1133">Transmembrane helix</keyword>
<accession>A0A1J4JVA1</accession>
<dbReference type="GeneID" id="94828258"/>
<dbReference type="Proteomes" id="UP000179807">
    <property type="component" value="Unassembled WGS sequence"/>
</dbReference>
<dbReference type="VEuPathDB" id="TrichDB:TRFO_07225"/>
<dbReference type="RefSeq" id="XP_068355496.1">
    <property type="nucleotide sequence ID" value="XM_068493554.1"/>
</dbReference>